<evidence type="ECO:0000313" key="2">
    <source>
        <dbReference type="EMBL" id="VDO55931.1"/>
    </source>
</evidence>
<keyword evidence="3" id="KW-1185">Reference proteome</keyword>
<evidence type="ECO:0000313" key="4">
    <source>
        <dbReference type="WBParaSite" id="HPLM_0001525901-mRNA-1"/>
    </source>
</evidence>
<name>A0A0N4WUD8_HAEPC</name>
<keyword evidence="1" id="KW-0732">Signal</keyword>
<gene>
    <name evidence="2" type="ORF">HPLM_LOCUS15251</name>
</gene>
<evidence type="ECO:0000313" key="3">
    <source>
        <dbReference type="Proteomes" id="UP000268014"/>
    </source>
</evidence>
<dbReference type="WBParaSite" id="HPLM_0001525901-mRNA-1">
    <property type="protein sequence ID" value="HPLM_0001525901-mRNA-1"/>
    <property type="gene ID" value="HPLM_0001525901"/>
</dbReference>
<dbReference type="EMBL" id="UZAF01018902">
    <property type="protein sequence ID" value="VDO55931.1"/>
    <property type="molecule type" value="Genomic_DNA"/>
</dbReference>
<dbReference type="OrthoDB" id="5834533at2759"/>
<dbReference type="STRING" id="6290.A0A0N4WUD8"/>
<protein>
    <submittedName>
        <fullName evidence="4">UPAR/Ly6 domain-containing protein</fullName>
    </submittedName>
</protein>
<feature type="signal peptide" evidence="1">
    <location>
        <begin position="1"/>
        <end position="21"/>
    </location>
</feature>
<proteinExistence type="predicted"/>
<sequence length="119" mass="13436">MHTTIFCSILMTAHMVYFVEAIRCQSCFNYNGLACVSNPVCNGEYCLFEQILRPNGVISVKKTCLANGQYQFDDGIVITNLNQCVARWVLPSQSYSFISVPFSDLTVRLSEPNWCFEGL</sequence>
<reference evidence="2 3" key="2">
    <citation type="submission" date="2018-11" db="EMBL/GenBank/DDBJ databases">
        <authorList>
            <consortium name="Pathogen Informatics"/>
        </authorList>
    </citation>
    <scope>NUCLEOTIDE SEQUENCE [LARGE SCALE GENOMIC DNA]</scope>
    <source>
        <strain evidence="2 3">MHpl1</strain>
    </source>
</reference>
<organism evidence="4">
    <name type="scientific">Haemonchus placei</name>
    <name type="common">Barber's pole worm</name>
    <dbReference type="NCBI Taxonomy" id="6290"/>
    <lineage>
        <taxon>Eukaryota</taxon>
        <taxon>Metazoa</taxon>
        <taxon>Ecdysozoa</taxon>
        <taxon>Nematoda</taxon>
        <taxon>Chromadorea</taxon>
        <taxon>Rhabditida</taxon>
        <taxon>Rhabditina</taxon>
        <taxon>Rhabditomorpha</taxon>
        <taxon>Strongyloidea</taxon>
        <taxon>Trichostrongylidae</taxon>
        <taxon>Haemonchus</taxon>
    </lineage>
</organism>
<reference evidence="4" key="1">
    <citation type="submission" date="2017-02" db="UniProtKB">
        <authorList>
            <consortium name="WormBaseParasite"/>
        </authorList>
    </citation>
    <scope>IDENTIFICATION</scope>
</reference>
<feature type="chain" id="PRO_5043124061" evidence="1">
    <location>
        <begin position="22"/>
        <end position="119"/>
    </location>
</feature>
<accession>A0A0N4WUD8</accession>
<evidence type="ECO:0000256" key="1">
    <source>
        <dbReference type="SAM" id="SignalP"/>
    </source>
</evidence>
<dbReference type="Proteomes" id="UP000268014">
    <property type="component" value="Unassembled WGS sequence"/>
</dbReference>
<dbReference type="AlphaFoldDB" id="A0A0N4WUD8"/>